<dbReference type="AlphaFoldDB" id="A0AAN1Y073"/>
<accession>A0AAN1Y073</accession>
<dbReference type="Proteomes" id="UP001317532">
    <property type="component" value="Chromosome"/>
</dbReference>
<proteinExistence type="predicted"/>
<sequence>MTSRSRAVVLTVLLAAGCAPHAASTASTTHPATPPGEPDFTALVERFYGQVEAAHWVPAGAMLSGGARSGISDAQLAERYRDFSDADVNARETSGRTVAVTLTAPARGGRPARVVHERLHFAWNGDAWTIDVLTRR</sequence>
<organism evidence="2 3">
    <name type="scientific">Vulcanimicrobium alpinum</name>
    <dbReference type="NCBI Taxonomy" id="3016050"/>
    <lineage>
        <taxon>Bacteria</taxon>
        <taxon>Bacillati</taxon>
        <taxon>Vulcanimicrobiota</taxon>
        <taxon>Vulcanimicrobiia</taxon>
        <taxon>Vulcanimicrobiales</taxon>
        <taxon>Vulcanimicrobiaceae</taxon>
        <taxon>Vulcanimicrobium</taxon>
    </lineage>
</organism>
<feature type="chain" id="PRO_5042860891" description="DUF3828 domain-containing protein" evidence="1">
    <location>
        <begin position="23"/>
        <end position="136"/>
    </location>
</feature>
<reference evidence="2 3" key="1">
    <citation type="journal article" date="2022" name="ISME Commun">
        <title>Vulcanimicrobium alpinus gen. nov. sp. nov., the first cultivated representative of the candidate phylum 'Eremiobacterota', is a metabolically versatile aerobic anoxygenic phototroph.</title>
        <authorList>
            <person name="Yabe S."/>
            <person name="Muto K."/>
            <person name="Abe K."/>
            <person name="Yokota A."/>
            <person name="Staudigel H."/>
            <person name="Tebo B.M."/>
        </authorList>
    </citation>
    <scope>NUCLEOTIDE SEQUENCE [LARGE SCALE GENOMIC DNA]</scope>
    <source>
        <strain evidence="2 3">WC8-2</strain>
    </source>
</reference>
<keyword evidence="3" id="KW-1185">Reference proteome</keyword>
<evidence type="ECO:0000313" key="2">
    <source>
        <dbReference type="EMBL" id="BDE07552.1"/>
    </source>
</evidence>
<dbReference type="RefSeq" id="WP_317995134.1">
    <property type="nucleotide sequence ID" value="NZ_AP025523.1"/>
</dbReference>
<evidence type="ECO:0000256" key="1">
    <source>
        <dbReference type="SAM" id="SignalP"/>
    </source>
</evidence>
<name>A0AAN1Y073_UNVUL</name>
<evidence type="ECO:0008006" key="4">
    <source>
        <dbReference type="Google" id="ProtNLM"/>
    </source>
</evidence>
<evidence type="ECO:0000313" key="3">
    <source>
        <dbReference type="Proteomes" id="UP001317532"/>
    </source>
</evidence>
<gene>
    <name evidence="2" type="ORF">WPS_28280</name>
</gene>
<dbReference type="KEGG" id="vab:WPS_28280"/>
<protein>
    <recommendedName>
        <fullName evidence="4">DUF3828 domain-containing protein</fullName>
    </recommendedName>
</protein>
<feature type="signal peptide" evidence="1">
    <location>
        <begin position="1"/>
        <end position="22"/>
    </location>
</feature>
<dbReference type="EMBL" id="AP025523">
    <property type="protein sequence ID" value="BDE07552.1"/>
    <property type="molecule type" value="Genomic_DNA"/>
</dbReference>
<keyword evidence="1" id="KW-0732">Signal</keyword>
<dbReference type="PROSITE" id="PS51257">
    <property type="entry name" value="PROKAR_LIPOPROTEIN"/>
    <property type="match status" value="1"/>
</dbReference>